<dbReference type="GO" id="GO:0034045">
    <property type="term" value="C:phagophore assembly site membrane"/>
    <property type="evidence" value="ECO:0007669"/>
    <property type="project" value="UniProtKB-SubCell"/>
</dbReference>
<dbReference type="GO" id="GO:0010506">
    <property type="term" value="P:regulation of autophagy"/>
    <property type="evidence" value="ECO:0007669"/>
    <property type="project" value="InterPro"/>
</dbReference>
<evidence type="ECO:0000256" key="3">
    <source>
        <dbReference type="ARBA" id="ARBA00012513"/>
    </source>
</evidence>
<comment type="catalytic activity">
    <reaction evidence="16">
        <text>L-seryl-[protein] + ATP = O-phospho-L-seryl-[protein] + ADP + H(+)</text>
        <dbReference type="Rhea" id="RHEA:17989"/>
        <dbReference type="Rhea" id="RHEA-COMP:9863"/>
        <dbReference type="Rhea" id="RHEA-COMP:11604"/>
        <dbReference type="ChEBI" id="CHEBI:15378"/>
        <dbReference type="ChEBI" id="CHEBI:29999"/>
        <dbReference type="ChEBI" id="CHEBI:30616"/>
        <dbReference type="ChEBI" id="CHEBI:83421"/>
        <dbReference type="ChEBI" id="CHEBI:456216"/>
        <dbReference type="EC" id="2.7.11.1"/>
    </reaction>
</comment>
<organism evidence="21 22">
    <name type="scientific">Terfezia boudieri ATCC MYA-4762</name>
    <dbReference type="NCBI Taxonomy" id="1051890"/>
    <lineage>
        <taxon>Eukaryota</taxon>
        <taxon>Fungi</taxon>
        <taxon>Dikarya</taxon>
        <taxon>Ascomycota</taxon>
        <taxon>Pezizomycotina</taxon>
        <taxon>Pezizomycetes</taxon>
        <taxon>Pezizales</taxon>
        <taxon>Pezizaceae</taxon>
        <taxon>Terfezia</taxon>
    </lineage>
</organism>
<dbReference type="Pfam" id="PF21127">
    <property type="entry name" value="ATG1-like_MIT2"/>
    <property type="match status" value="1"/>
</dbReference>
<evidence type="ECO:0000313" key="21">
    <source>
        <dbReference type="EMBL" id="RPB28841.1"/>
    </source>
</evidence>
<evidence type="ECO:0000256" key="2">
    <source>
        <dbReference type="ARBA" id="ARBA00004623"/>
    </source>
</evidence>
<dbReference type="EMBL" id="ML121528">
    <property type="protein sequence ID" value="RPB28841.1"/>
    <property type="molecule type" value="Genomic_DNA"/>
</dbReference>
<keyword evidence="11" id="KW-0653">Protein transport</keyword>
<dbReference type="InterPro" id="IPR022708">
    <property type="entry name" value="Atg1-like_tMIT"/>
</dbReference>
<keyword evidence="22" id="KW-1185">Reference proteome</keyword>
<dbReference type="Gene3D" id="1.10.510.10">
    <property type="entry name" value="Transferase(Phosphotransferase) domain 1"/>
    <property type="match status" value="1"/>
</dbReference>
<keyword evidence="12" id="KW-0072">Autophagy</keyword>
<evidence type="ECO:0000256" key="14">
    <source>
        <dbReference type="ARBA" id="ARBA00030237"/>
    </source>
</evidence>
<feature type="compositionally biased region" description="Low complexity" evidence="19">
    <location>
        <begin position="544"/>
        <end position="555"/>
    </location>
</feature>
<evidence type="ECO:0000256" key="6">
    <source>
        <dbReference type="ARBA" id="ARBA00022527"/>
    </source>
</evidence>
<dbReference type="GO" id="GO:0005829">
    <property type="term" value="C:cytosol"/>
    <property type="evidence" value="ECO:0007669"/>
    <property type="project" value="TreeGrafter"/>
</dbReference>
<dbReference type="PROSITE" id="PS50011">
    <property type="entry name" value="PROTEIN_KINASE_DOM"/>
    <property type="match status" value="1"/>
</dbReference>
<accession>A0A3N4M8J1</accession>
<dbReference type="FunCoup" id="A0A3N4M8J1">
    <property type="interactions" value="73"/>
</dbReference>
<dbReference type="GO" id="GO:0042594">
    <property type="term" value="P:response to starvation"/>
    <property type="evidence" value="ECO:0007669"/>
    <property type="project" value="TreeGrafter"/>
</dbReference>
<evidence type="ECO:0000256" key="19">
    <source>
        <dbReference type="SAM" id="MobiDB-lite"/>
    </source>
</evidence>
<dbReference type="GO" id="GO:0015031">
    <property type="term" value="P:protein transport"/>
    <property type="evidence" value="ECO:0007669"/>
    <property type="project" value="UniProtKB-KW"/>
</dbReference>
<evidence type="ECO:0000256" key="15">
    <source>
        <dbReference type="ARBA" id="ARBA00047899"/>
    </source>
</evidence>
<comment type="subcellular location">
    <subcellularLocation>
        <location evidence="1">Cytoplasm</location>
    </subcellularLocation>
    <subcellularLocation>
        <location evidence="2">Preautophagosomal structure membrane</location>
        <topology evidence="2">Peripheral membrane protein</topology>
    </subcellularLocation>
</comment>
<dbReference type="PROSITE" id="PS00107">
    <property type="entry name" value="PROTEIN_KINASE_ATP"/>
    <property type="match status" value="1"/>
</dbReference>
<dbReference type="EC" id="2.7.11.1" evidence="3"/>
<keyword evidence="10 18" id="KW-0067">ATP-binding</keyword>
<dbReference type="InterPro" id="IPR000719">
    <property type="entry name" value="Prot_kinase_dom"/>
</dbReference>
<dbReference type="InterPro" id="IPR048941">
    <property type="entry name" value="ATG1-like_MIT2"/>
</dbReference>
<keyword evidence="7" id="KW-0808">Transferase</keyword>
<dbReference type="FunFam" id="3.30.200.20:FF:000042">
    <property type="entry name" value="Aurora kinase A"/>
    <property type="match status" value="1"/>
</dbReference>
<feature type="region of interest" description="Disordered" evidence="19">
    <location>
        <begin position="544"/>
        <end position="578"/>
    </location>
</feature>
<keyword evidence="6" id="KW-0723">Serine/threonine-protein kinase</keyword>
<evidence type="ECO:0000256" key="5">
    <source>
        <dbReference type="ARBA" id="ARBA00022490"/>
    </source>
</evidence>
<evidence type="ECO:0000256" key="11">
    <source>
        <dbReference type="ARBA" id="ARBA00022927"/>
    </source>
</evidence>
<protein>
    <recommendedName>
        <fullName evidence="3">non-specific serine/threonine protein kinase</fullName>
        <ecNumber evidence="3">2.7.11.1</ecNumber>
    </recommendedName>
    <alternativeName>
        <fullName evidence="14">Autophagy-related protein 1</fullName>
    </alternativeName>
</protein>
<gene>
    <name evidence="21" type="ORF">L211DRAFT_776746</name>
</gene>
<dbReference type="AlphaFoldDB" id="A0A3N4M8J1"/>
<dbReference type="GO" id="GO:0000045">
    <property type="term" value="P:autophagosome assembly"/>
    <property type="evidence" value="ECO:0007669"/>
    <property type="project" value="TreeGrafter"/>
</dbReference>
<feature type="compositionally biased region" description="Low complexity" evidence="19">
    <location>
        <begin position="783"/>
        <end position="792"/>
    </location>
</feature>
<evidence type="ECO:0000256" key="10">
    <source>
        <dbReference type="ARBA" id="ARBA00022840"/>
    </source>
</evidence>
<evidence type="ECO:0000256" key="17">
    <source>
        <dbReference type="ARBA" id="ARBA00060750"/>
    </source>
</evidence>
<feature type="binding site" evidence="18">
    <location>
        <position position="46"/>
    </location>
    <ligand>
        <name>ATP</name>
        <dbReference type="ChEBI" id="CHEBI:30616"/>
    </ligand>
</feature>
<evidence type="ECO:0000256" key="16">
    <source>
        <dbReference type="ARBA" id="ARBA00048679"/>
    </source>
</evidence>
<evidence type="ECO:0000256" key="9">
    <source>
        <dbReference type="ARBA" id="ARBA00022777"/>
    </source>
</evidence>
<dbReference type="InterPro" id="IPR011009">
    <property type="entry name" value="Kinase-like_dom_sf"/>
</dbReference>
<dbReference type="SMART" id="SM00220">
    <property type="entry name" value="S_TKc"/>
    <property type="match status" value="1"/>
</dbReference>
<dbReference type="InterPro" id="IPR008271">
    <property type="entry name" value="Ser/Thr_kinase_AS"/>
</dbReference>
<dbReference type="GO" id="GO:0004674">
    <property type="term" value="F:protein serine/threonine kinase activity"/>
    <property type="evidence" value="ECO:0007669"/>
    <property type="project" value="UniProtKB-KW"/>
</dbReference>
<feature type="region of interest" description="Disordered" evidence="19">
    <location>
        <begin position="475"/>
        <end position="497"/>
    </location>
</feature>
<evidence type="ECO:0000256" key="18">
    <source>
        <dbReference type="PROSITE-ProRule" id="PRU10141"/>
    </source>
</evidence>
<keyword evidence="13" id="KW-0472">Membrane</keyword>
<feature type="compositionally biased region" description="Basic and acidic residues" evidence="19">
    <location>
        <begin position="327"/>
        <end position="361"/>
    </location>
</feature>
<dbReference type="GO" id="GO:0005776">
    <property type="term" value="C:autophagosome"/>
    <property type="evidence" value="ECO:0007669"/>
    <property type="project" value="TreeGrafter"/>
</dbReference>
<evidence type="ECO:0000313" key="22">
    <source>
        <dbReference type="Proteomes" id="UP000267821"/>
    </source>
</evidence>
<dbReference type="PANTHER" id="PTHR24348">
    <property type="entry name" value="SERINE/THREONINE-PROTEIN KINASE UNC-51-RELATED"/>
    <property type="match status" value="1"/>
</dbReference>
<evidence type="ECO:0000256" key="4">
    <source>
        <dbReference type="ARBA" id="ARBA00022448"/>
    </source>
</evidence>
<evidence type="ECO:0000259" key="20">
    <source>
        <dbReference type="PROSITE" id="PS50011"/>
    </source>
</evidence>
<sequence length="894" mass="98669">MASNNGGQQEDQLIGSYQISHEIGNGSFAKVYKGIAIKTNRVVAIKSVMRAKLNRRLLENLESEIAILTSLKHPHITRLKECIKSRAHIHLVMEYCSMGDLASFIKNREKFASMPITADFAHLYPNPSGGGLNEVIVRHFLKQLASALSFLRSKQLIHRDLKPQNLLLSPPNYTSRSDDGEEMENSDKLVGIVSLPVLKIADFGFARELQVSSLAETLCGSPLYMAPEILRYEKYDAKADLWSLGTVLYEMIAGRPPFRASNHVDLLRKIEEGMDKINFPSKCVASNEIKDLIYGLLKRSPVERMGFAQFFNHSAVQDEIPGAEHVQKGLQRDIPSRRESVAHRDSTVKESPKQSPDRFVHQNEGYQYPKDYRESDRSATAPPAPVLDPEYELPFARTSEPAHSPPPRPTVEQRRVTTPLAREQPAYRPPVPSTSAPVRHEMIIHRAATPMERHTTQNAIPSPSASIMAQQQREAARARADREAARAAHEKQKARERAEHDIIQEYVVIEKRSVEVNAFADELAASPRVGAPTSPTSANAILARRASGRGPSRPSTADRAASQPVRASGNTYSQSPGSMAAHALQRAFSLAPILFFGMGNQQKYSPPTQNVYQYPTPAYHPGSMVMVGGGKTSAIFSEEDQAVINTLEGCASKADVIYHFAAIKYAQLLPVAPNAPQGLSLLPPPGEAAESKVDEDLTPEAIVVLSEQALVLYVKCISLLNKAMQIAGRWWAKSGQDPNGTYGRSPAAERINATVQWIRHKFNEAMEKADYARLRLKEAQSTLPSLHPSHPSNHTFDEPSGSRVGMAVEQDIFISLGVTAERLMFDRAIEMSRGAAVNELVGDDLEGCQVSYLTALKLVEAVLETDEDDGNVDDDDRAYIENGKNHCIDSLAVY</sequence>
<dbReference type="Pfam" id="PF00069">
    <property type="entry name" value="Pkinase"/>
    <property type="match status" value="1"/>
</dbReference>
<dbReference type="InterPro" id="IPR045269">
    <property type="entry name" value="Atg1-like"/>
</dbReference>
<dbReference type="GO" id="GO:0034727">
    <property type="term" value="P:piecemeal microautophagy of the nucleus"/>
    <property type="evidence" value="ECO:0007669"/>
    <property type="project" value="TreeGrafter"/>
</dbReference>
<keyword evidence="4" id="KW-0813">Transport</keyword>
<proteinExistence type="inferred from homology"/>
<comment type="catalytic activity">
    <reaction evidence="15">
        <text>L-threonyl-[protein] + ATP = O-phospho-L-threonyl-[protein] + ADP + H(+)</text>
        <dbReference type="Rhea" id="RHEA:46608"/>
        <dbReference type="Rhea" id="RHEA-COMP:11060"/>
        <dbReference type="Rhea" id="RHEA-COMP:11605"/>
        <dbReference type="ChEBI" id="CHEBI:15378"/>
        <dbReference type="ChEBI" id="CHEBI:30013"/>
        <dbReference type="ChEBI" id="CHEBI:30616"/>
        <dbReference type="ChEBI" id="CHEBI:61977"/>
        <dbReference type="ChEBI" id="CHEBI:456216"/>
        <dbReference type="EC" id="2.7.11.1"/>
    </reaction>
</comment>
<feature type="domain" description="Protein kinase" evidence="20">
    <location>
        <begin position="17"/>
        <end position="316"/>
    </location>
</feature>
<reference evidence="21 22" key="1">
    <citation type="journal article" date="2018" name="Nat. Ecol. Evol.">
        <title>Pezizomycetes genomes reveal the molecular basis of ectomycorrhizal truffle lifestyle.</title>
        <authorList>
            <person name="Murat C."/>
            <person name="Payen T."/>
            <person name="Noel B."/>
            <person name="Kuo A."/>
            <person name="Morin E."/>
            <person name="Chen J."/>
            <person name="Kohler A."/>
            <person name="Krizsan K."/>
            <person name="Balestrini R."/>
            <person name="Da Silva C."/>
            <person name="Montanini B."/>
            <person name="Hainaut M."/>
            <person name="Levati E."/>
            <person name="Barry K.W."/>
            <person name="Belfiori B."/>
            <person name="Cichocki N."/>
            <person name="Clum A."/>
            <person name="Dockter R.B."/>
            <person name="Fauchery L."/>
            <person name="Guy J."/>
            <person name="Iotti M."/>
            <person name="Le Tacon F."/>
            <person name="Lindquist E.A."/>
            <person name="Lipzen A."/>
            <person name="Malagnac F."/>
            <person name="Mello A."/>
            <person name="Molinier V."/>
            <person name="Miyauchi S."/>
            <person name="Poulain J."/>
            <person name="Riccioni C."/>
            <person name="Rubini A."/>
            <person name="Sitrit Y."/>
            <person name="Splivallo R."/>
            <person name="Traeger S."/>
            <person name="Wang M."/>
            <person name="Zifcakova L."/>
            <person name="Wipf D."/>
            <person name="Zambonelli A."/>
            <person name="Paolocci F."/>
            <person name="Nowrousian M."/>
            <person name="Ottonello S."/>
            <person name="Baldrian P."/>
            <person name="Spatafora J.W."/>
            <person name="Henrissat B."/>
            <person name="Nagy L.G."/>
            <person name="Aury J.M."/>
            <person name="Wincker P."/>
            <person name="Grigoriev I.V."/>
            <person name="Bonfante P."/>
            <person name="Martin F.M."/>
        </authorList>
    </citation>
    <scope>NUCLEOTIDE SEQUENCE [LARGE SCALE GENOMIC DNA]</scope>
    <source>
        <strain evidence="21 22">ATCC MYA-4762</strain>
    </source>
</reference>
<dbReference type="Proteomes" id="UP000267821">
    <property type="component" value="Unassembled WGS sequence"/>
</dbReference>
<dbReference type="InParanoid" id="A0A3N4M8J1"/>
<dbReference type="Pfam" id="PF12063">
    <property type="entry name" value="ATG1-like_MIT1"/>
    <property type="match status" value="1"/>
</dbReference>
<evidence type="ECO:0000256" key="1">
    <source>
        <dbReference type="ARBA" id="ARBA00004496"/>
    </source>
</evidence>
<dbReference type="PANTHER" id="PTHR24348:SF22">
    <property type="entry name" value="NON-SPECIFIC SERINE_THREONINE PROTEIN KINASE"/>
    <property type="match status" value="1"/>
</dbReference>
<dbReference type="GO" id="GO:0005524">
    <property type="term" value="F:ATP binding"/>
    <property type="evidence" value="ECO:0007669"/>
    <property type="project" value="UniProtKB-UniRule"/>
</dbReference>
<name>A0A3N4M8J1_9PEZI</name>
<dbReference type="STRING" id="1051890.A0A3N4M8J1"/>
<evidence type="ECO:0000256" key="12">
    <source>
        <dbReference type="ARBA" id="ARBA00023006"/>
    </source>
</evidence>
<comment type="similarity">
    <text evidence="17">Belongs to the protein kinase superfamily. Ser/Thr protein kinase family. APG1/unc-51/ULK1 subfamily.</text>
</comment>
<keyword evidence="8 18" id="KW-0547">Nucleotide-binding</keyword>
<dbReference type="OrthoDB" id="346907at2759"/>
<dbReference type="PROSITE" id="PS00108">
    <property type="entry name" value="PROTEIN_KINASE_ST"/>
    <property type="match status" value="1"/>
</dbReference>
<evidence type="ECO:0000256" key="8">
    <source>
        <dbReference type="ARBA" id="ARBA00022741"/>
    </source>
</evidence>
<keyword evidence="9 21" id="KW-0418">Kinase</keyword>
<feature type="region of interest" description="Disordered" evidence="19">
    <location>
        <begin position="782"/>
        <end position="801"/>
    </location>
</feature>
<dbReference type="InterPro" id="IPR017441">
    <property type="entry name" value="Protein_kinase_ATP_BS"/>
</dbReference>
<keyword evidence="5" id="KW-0963">Cytoplasm</keyword>
<feature type="compositionally biased region" description="Polar residues" evidence="19">
    <location>
        <begin position="568"/>
        <end position="577"/>
    </location>
</feature>
<evidence type="ECO:0000256" key="7">
    <source>
        <dbReference type="ARBA" id="ARBA00022679"/>
    </source>
</evidence>
<evidence type="ECO:0000256" key="13">
    <source>
        <dbReference type="ARBA" id="ARBA00023136"/>
    </source>
</evidence>
<dbReference type="GO" id="GO:0000422">
    <property type="term" value="P:autophagy of mitochondrion"/>
    <property type="evidence" value="ECO:0007669"/>
    <property type="project" value="TreeGrafter"/>
</dbReference>
<dbReference type="GO" id="GO:0061709">
    <property type="term" value="P:reticulophagy"/>
    <property type="evidence" value="ECO:0007669"/>
    <property type="project" value="TreeGrafter"/>
</dbReference>
<dbReference type="FunFam" id="1.10.510.10:FF:000817">
    <property type="entry name" value="Serine/threonine-protein kinase ATG1"/>
    <property type="match status" value="1"/>
</dbReference>
<feature type="region of interest" description="Disordered" evidence="19">
    <location>
        <begin position="327"/>
        <end position="389"/>
    </location>
</feature>
<dbReference type="SUPFAM" id="SSF56112">
    <property type="entry name" value="Protein kinase-like (PK-like)"/>
    <property type="match status" value="1"/>
</dbReference>
<dbReference type="CDD" id="cd14009">
    <property type="entry name" value="STKc_ATG1_ULK_like"/>
    <property type="match status" value="1"/>
</dbReference>